<dbReference type="RefSeq" id="WP_073602902.1">
    <property type="nucleotide sequence ID" value="NZ_FQXZ01000011.1"/>
</dbReference>
<dbReference type="OrthoDB" id="6400110at2"/>
<dbReference type="STRING" id="1216006.VA7868_01147"/>
<evidence type="ECO:0000313" key="4">
    <source>
        <dbReference type="Proteomes" id="UP000184608"/>
    </source>
</evidence>
<dbReference type="Pfam" id="PF04219">
    <property type="entry name" value="DUF413"/>
    <property type="match status" value="1"/>
</dbReference>
<keyword evidence="4" id="KW-1185">Reference proteome</keyword>
<sequence>MKHIQFRMGQHQFEDHENFPDGFVESGHFTDAEEEMLVYWGETMMALACGELEPVNEEEAHFIFILAHPKLAMSPLEKVWLKYCDITCGSYLATESLRKKTFENKAYLRGRL</sequence>
<dbReference type="EMBL" id="FQXZ01000011">
    <property type="protein sequence ID" value="SHH98711.1"/>
    <property type="molecule type" value="Genomic_DNA"/>
</dbReference>
<evidence type="ECO:0000256" key="2">
    <source>
        <dbReference type="ARBA" id="ARBA00093628"/>
    </source>
</evidence>
<gene>
    <name evidence="3" type="ORF">VA7868_01147</name>
</gene>
<organism evidence="3 4">
    <name type="scientific">Vibrio aerogenes CECT 7868</name>
    <dbReference type="NCBI Taxonomy" id="1216006"/>
    <lineage>
        <taxon>Bacteria</taxon>
        <taxon>Pseudomonadati</taxon>
        <taxon>Pseudomonadota</taxon>
        <taxon>Gammaproteobacteria</taxon>
        <taxon>Vibrionales</taxon>
        <taxon>Vibrionaceae</taxon>
        <taxon>Vibrio</taxon>
    </lineage>
</organism>
<dbReference type="InterPro" id="IPR007335">
    <property type="entry name" value="DUF413"/>
</dbReference>
<dbReference type="AlphaFoldDB" id="A0A1M5XFY6"/>
<reference evidence="3 4" key="1">
    <citation type="submission" date="2016-11" db="EMBL/GenBank/DDBJ databases">
        <authorList>
            <person name="Jaros S."/>
            <person name="Januszkiewicz K."/>
            <person name="Wedrychowicz H."/>
        </authorList>
    </citation>
    <scope>NUCLEOTIDE SEQUENCE [LARGE SCALE GENOMIC DNA]</scope>
    <source>
        <strain evidence="3 4">CECT 7868</strain>
    </source>
</reference>
<evidence type="ECO:0000313" key="3">
    <source>
        <dbReference type="EMBL" id="SHH98711.1"/>
    </source>
</evidence>
<evidence type="ECO:0000256" key="1">
    <source>
        <dbReference type="ARBA" id="ARBA00093464"/>
    </source>
</evidence>
<comment type="similarity">
    <text evidence="1">Belongs to the MaoP family.</text>
</comment>
<protein>
    <recommendedName>
        <fullName evidence="2">Macrodomain Ori protein</fullName>
    </recommendedName>
</protein>
<accession>A0A1M5XFY6</accession>
<dbReference type="Proteomes" id="UP000184608">
    <property type="component" value="Unassembled WGS sequence"/>
</dbReference>
<name>A0A1M5XFY6_9VIBR</name>
<proteinExistence type="inferred from homology"/>